<keyword evidence="1" id="KW-0489">Methyltransferase</keyword>
<evidence type="ECO:0000313" key="1">
    <source>
        <dbReference type="EMBL" id="STP28622.1"/>
    </source>
</evidence>
<reference evidence="1 2" key="1">
    <citation type="submission" date="2018-06" db="EMBL/GenBank/DDBJ databases">
        <authorList>
            <consortium name="Pathogen Informatics"/>
            <person name="Doyle S."/>
        </authorList>
    </citation>
    <scope>NUCLEOTIDE SEQUENCE [LARGE SCALE GENOMIC DNA]</scope>
    <source>
        <strain evidence="1 2">NCTC8129</strain>
    </source>
</reference>
<dbReference type="RefSeq" id="WP_115234826.1">
    <property type="nucleotide sequence ID" value="NZ_CABGIZ010000015.1"/>
</dbReference>
<dbReference type="GO" id="GO:0032259">
    <property type="term" value="P:methylation"/>
    <property type="evidence" value="ECO:0007669"/>
    <property type="project" value="UniProtKB-KW"/>
</dbReference>
<dbReference type="EMBL" id="UGIF01000002">
    <property type="protein sequence ID" value="STP28622.1"/>
    <property type="molecule type" value="Genomic_DNA"/>
</dbReference>
<dbReference type="PANTHER" id="PTHR35276:SF1">
    <property type="entry name" value="TRNA (MNM(5)S(2)U34)-METHYLTRANSFERASE, CHLOROPLASTIC"/>
    <property type="match status" value="1"/>
</dbReference>
<organism evidence="1 2">
    <name type="scientific">Enterococcus durans</name>
    <dbReference type="NCBI Taxonomy" id="53345"/>
    <lineage>
        <taxon>Bacteria</taxon>
        <taxon>Bacillati</taxon>
        <taxon>Bacillota</taxon>
        <taxon>Bacilli</taxon>
        <taxon>Lactobacillales</taxon>
        <taxon>Enterococcaceae</taxon>
        <taxon>Enterococcus</taxon>
    </lineage>
</organism>
<accession>A0A377KIH9</accession>
<gene>
    <name evidence="1" type="ORF">NCTC8129_00761</name>
</gene>
<dbReference type="InterPro" id="IPR010719">
    <property type="entry name" value="MnmM_MeTrfase"/>
</dbReference>
<proteinExistence type="predicted"/>
<dbReference type="PANTHER" id="PTHR35276">
    <property type="entry name" value="S-ADENOSYL-L-METHIONINE-DEPENDENT METHYLTRANSFERASES SUPERFAMILY PROTEIN"/>
    <property type="match status" value="1"/>
</dbReference>
<dbReference type="GO" id="GO:0008168">
    <property type="term" value="F:methyltransferase activity"/>
    <property type="evidence" value="ECO:0007669"/>
    <property type="project" value="UniProtKB-KW"/>
</dbReference>
<dbReference type="AlphaFoldDB" id="A0A377KIH9"/>
<dbReference type="Proteomes" id="UP000254070">
    <property type="component" value="Unassembled WGS sequence"/>
</dbReference>
<dbReference type="Gene3D" id="3.40.50.150">
    <property type="entry name" value="Vaccinia Virus protein VP39"/>
    <property type="match status" value="1"/>
</dbReference>
<dbReference type="InterPro" id="IPR029063">
    <property type="entry name" value="SAM-dependent_MTases_sf"/>
</dbReference>
<dbReference type="SUPFAM" id="SSF53335">
    <property type="entry name" value="S-adenosyl-L-methionine-dependent methyltransferases"/>
    <property type="match status" value="1"/>
</dbReference>
<protein>
    <submittedName>
        <fullName evidence="1">SAM-dependent methyltransferase, MraW methylase family protein</fullName>
    </submittedName>
</protein>
<dbReference type="Pfam" id="PF06962">
    <property type="entry name" value="rRNA_methylase"/>
    <property type="match status" value="1"/>
</dbReference>
<sequence length="196" mass="22271">MLQTALHFSHSLLEEILQPGDHVIDATMGNGYDTVFMAEKIGKTGHVYSFDIQKEALLSTKSKLTEQDLLDRTSLFLQGHETLGTVVDEAQPIKAGIFNLGYLPKSDKSVITLPETTRTAMEEILKRLVPRGRMILVVYYGHEGGEKELDMVQDYCQSLPQEKYNVLKYQFINQKNNPPILYCVEKKVVKKPVQLR</sequence>
<name>A0A377KIH9_9ENTE</name>
<keyword evidence="1" id="KW-0808">Transferase</keyword>
<evidence type="ECO:0000313" key="2">
    <source>
        <dbReference type="Proteomes" id="UP000254070"/>
    </source>
</evidence>